<sequence>MDIFKLSKSLDELIFDILMWVIFYPYTLVRVLIWPGHMIDYAAAELKKDPDKEELFDRGLSPPVFLFLSIVLAWMISPAAPATASSESETAIAGLINGSVMSLLTYRLALYCVFPFAGALIYEWRTPGSISHHSFRLPFYQQAYLCAPLAIVFSITTVVATRFQDIDVLAFMALAMFAILIWYFWSQVVFFRRTMDSSWSAAVFWGFLSVCLGVTFLGALDFIVGA</sequence>
<dbReference type="AlphaFoldDB" id="A0AAC9AWE6"/>
<proteinExistence type="predicted"/>
<reference evidence="3" key="1">
    <citation type="submission" date="2015-11" db="EMBL/GenBank/DDBJ databases">
        <title>Complete genome sequence of a polyethylene-glycol degrader Sphingopyxis macrogoltabida 203N (NBRC 111659).</title>
        <authorList>
            <person name="Yoshiyuki O."/>
            <person name="Shouta N."/>
            <person name="Nagata Y."/>
            <person name="Numata M."/>
            <person name="Tsuchikane K."/>
            <person name="Hosoyama A."/>
            <person name="Yamazoe A."/>
            <person name="Tsuda M."/>
            <person name="Fujita N."/>
            <person name="Kawai F."/>
        </authorList>
    </citation>
    <scope>NUCLEOTIDE SEQUENCE [LARGE SCALE GENOMIC DNA]</scope>
    <source>
        <strain evidence="3">203N</strain>
    </source>
</reference>
<protein>
    <recommendedName>
        <fullName evidence="4">Permease</fullName>
    </recommendedName>
</protein>
<keyword evidence="1" id="KW-0472">Membrane</keyword>
<accession>A0AAC9AWE6</accession>
<keyword evidence="3" id="KW-1185">Reference proteome</keyword>
<dbReference type="EMBL" id="CP013344">
    <property type="protein sequence ID" value="AMU91069.1"/>
    <property type="molecule type" value="Genomic_DNA"/>
</dbReference>
<reference evidence="2 3" key="2">
    <citation type="journal article" date="2016" name="Genome Announc.">
        <title>Complete Genome Sequence of Sphingopyxis macrogoltabida Strain 203N (NBRC 111659), a Polyethylene Glycol Degrader.</title>
        <authorList>
            <person name="Ohtsubo Y."/>
            <person name="Nonoyama S."/>
            <person name="Nagata Y."/>
            <person name="Numata M."/>
            <person name="Tsuchikane K."/>
            <person name="Hosoyama A."/>
            <person name="Yamazoe A."/>
            <person name="Tsuda M."/>
            <person name="Fujita N."/>
            <person name="Kawai F."/>
        </authorList>
    </citation>
    <scope>NUCLEOTIDE SEQUENCE [LARGE SCALE GENOMIC DNA]</scope>
    <source>
        <strain evidence="2 3">203N</strain>
    </source>
</reference>
<dbReference type="KEGG" id="smaz:LH19_18250"/>
<feature type="transmembrane region" description="Helical" evidence="1">
    <location>
        <begin position="169"/>
        <end position="191"/>
    </location>
</feature>
<evidence type="ECO:0000256" key="1">
    <source>
        <dbReference type="SAM" id="Phobius"/>
    </source>
</evidence>
<feature type="transmembrane region" description="Helical" evidence="1">
    <location>
        <begin position="143"/>
        <end position="163"/>
    </location>
</feature>
<feature type="transmembrane region" description="Helical" evidence="1">
    <location>
        <begin position="203"/>
        <end position="224"/>
    </location>
</feature>
<feature type="transmembrane region" description="Helical" evidence="1">
    <location>
        <begin position="55"/>
        <end position="76"/>
    </location>
</feature>
<evidence type="ECO:0008006" key="4">
    <source>
        <dbReference type="Google" id="ProtNLM"/>
    </source>
</evidence>
<feature type="transmembrane region" description="Helical" evidence="1">
    <location>
        <begin position="13"/>
        <end position="34"/>
    </location>
</feature>
<evidence type="ECO:0000313" key="2">
    <source>
        <dbReference type="EMBL" id="AMU91069.1"/>
    </source>
</evidence>
<gene>
    <name evidence="2" type="ORF">ATM17_18815</name>
</gene>
<keyword evidence="1" id="KW-1133">Transmembrane helix</keyword>
<keyword evidence="1" id="KW-0812">Transmembrane</keyword>
<name>A0AAC9AWE6_SPHMC</name>
<dbReference type="RefSeq" id="WP_054730955.1">
    <property type="nucleotide sequence ID" value="NZ_CP009429.1"/>
</dbReference>
<organism evidence="2 3">
    <name type="scientific">Sphingopyxis macrogoltabida</name>
    <name type="common">Sphingomonas macrogoltabidus</name>
    <dbReference type="NCBI Taxonomy" id="33050"/>
    <lineage>
        <taxon>Bacteria</taxon>
        <taxon>Pseudomonadati</taxon>
        <taxon>Pseudomonadota</taxon>
        <taxon>Alphaproteobacteria</taxon>
        <taxon>Sphingomonadales</taxon>
        <taxon>Sphingomonadaceae</taxon>
        <taxon>Sphingopyxis</taxon>
    </lineage>
</organism>
<dbReference type="Proteomes" id="UP000076088">
    <property type="component" value="Chromosome"/>
</dbReference>
<feature type="transmembrane region" description="Helical" evidence="1">
    <location>
        <begin position="104"/>
        <end position="122"/>
    </location>
</feature>
<evidence type="ECO:0000313" key="3">
    <source>
        <dbReference type="Proteomes" id="UP000076088"/>
    </source>
</evidence>